<evidence type="ECO:0000313" key="2">
    <source>
        <dbReference type="EMBL" id="CAA7038765.1"/>
    </source>
</evidence>
<feature type="signal peptide" evidence="1">
    <location>
        <begin position="1"/>
        <end position="24"/>
    </location>
</feature>
<evidence type="ECO:0000313" key="4">
    <source>
        <dbReference type="Proteomes" id="UP000467841"/>
    </source>
</evidence>
<gene>
    <name evidence="2" type="ORF">MERR_LOCUS26000</name>
    <name evidence="3" type="ORF">MERR_LOCUS34384</name>
</gene>
<dbReference type="AlphaFoldDB" id="A0A6D2K1L4"/>
<accession>A0A6D2K1L4</accession>
<protein>
    <recommendedName>
        <fullName evidence="5">Secreted protein</fullName>
    </recommendedName>
</protein>
<name>A0A6D2K1L4_9BRAS</name>
<evidence type="ECO:0000313" key="3">
    <source>
        <dbReference type="EMBL" id="CAA7047149.1"/>
    </source>
</evidence>
<dbReference type="EMBL" id="CACVBM020001363">
    <property type="protein sequence ID" value="CAA7047149.1"/>
    <property type="molecule type" value="Genomic_DNA"/>
</dbReference>
<evidence type="ECO:0008006" key="5">
    <source>
        <dbReference type="Google" id="ProtNLM"/>
    </source>
</evidence>
<keyword evidence="1" id="KW-0732">Signal</keyword>
<dbReference type="Proteomes" id="UP000467841">
    <property type="component" value="Unassembled WGS sequence"/>
</dbReference>
<proteinExistence type="predicted"/>
<feature type="chain" id="PRO_5036384180" description="Secreted protein" evidence="1">
    <location>
        <begin position="25"/>
        <end position="145"/>
    </location>
</feature>
<reference evidence="3 4" key="1">
    <citation type="submission" date="2020-01" db="EMBL/GenBank/DDBJ databases">
        <authorList>
            <person name="Mishra B."/>
        </authorList>
    </citation>
    <scope>NUCLEOTIDE SEQUENCE [LARGE SCALE GENOMIC DNA]</scope>
</reference>
<keyword evidence="4" id="KW-1185">Reference proteome</keyword>
<organism evidence="3 4">
    <name type="scientific">Microthlaspi erraticum</name>
    <dbReference type="NCBI Taxonomy" id="1685480"/>
    <lineage>
        <taxon>Eukaryota</taxon>
        <taxon>Viridiplantae</taxon>
        <taxon>Streptophyta</taxon>
        <taxon>Embryophyta</taxon>
        <taxon>Tracheophyta</taxon>
        <taxon>Spermatophyta</taxon>
        <taxon>Magnoliopsida</taxon>
        <taxon>eudicotyledons</taxon>
        <taxon>Gunneridae</taxon>
        <taxon>Pentapetalae</taxon>
        <taxon>rosids</taxon>
        <taxon>malvids</taxon>
        <taxon>Brassicales</taxon>
        <taxon>Brassicaceae</taxon>
        <taxon>Coluteocarpeae</taxon>
        <taxon>Microthlaspi</taxon>
    </lineage>
</organism>
<dbReference type="EMBL" id="CACVBM020001197">
    <property type="protein sequence ID" value="CAA7038765.1"/>
    <property type="molecule type" value="Genomic_DNA"/>
</dbReference>
<sequence length="145" mass="15426">MIAWVVGMLGVVVDSSGFVPLADADPLCCIALLLRLGQLRSVDSSSSAVSLLVVVHASFWFYQGLALSLGFDYSLFRRSCIIFSADWILCDGPGGCWRLEILDVTGSAGMVEGWWVADPSSLTGGVCVKSLGGDVLSFRDIFVGI</sequence>
<evidence type="ECO:0000256" key="1">
    <source>
        <dbReference type="SAM" id="SignalP"/>
    </source>
</evidence>